<dbReference type="RefSeq" id="WP_145280036.1">
    <property type="nucleotide sequence ID" value="NZ_CP036431.1"/>
</dbReference>
<comment type="cofactor">
    <cofactor evidence="1">
        <name>a divalent metal cation</name>
        <dbReference type="ChEBI" id="CHEBI:60240"/>
    </cofactor>
</comment>
<protein>
    <recommendedName>
        <fullName evidence="4">DDE Tnp4 domain-containing protein</fullName>
    </recommendedName>
</protein>
<dbReference type="OrthoDB" id="273321at2"/>
<dbReference type="Pfam" id="PF13359">
    <property type="entry name" value="DDE_Tnp_4"/>
    <property type="match status" value="1"/>
</dbReference>
<evidence type="ECO:0000256" key="3">
    <source>
        <dbReference type="SAM" id="MobiDB-lite"/>
    </source>
</evidence>
<organism evidence="5 6">
    <name type="scientific">Tautonia plasticadhaerens</name>
    <dbReference type="NCBI Taxonomy" id="2527974"/>
    <lineage>
        <taxon>Bacteria</taxon>
        <taxon>Pseudomonadati</taxon>
        <taxon>Planctomycetota</taxon>
        <taxon>Planctomycetia</taxon>
        <taxon>Isosphaerales</taxon>
        <taxon>Isosphaeraceae</taxon>
        <taxon>Tautonia</taxon>
    </lineage>
</organism>
<dbReference type="KEGG" id="tpla:ElP_77010"/>
<evidence type="ECO:0000256" key="1">
    <source>
        <dbReference type="ARBA" id="ARBA00001968"/>
    </source>
</evidence>
<evidence type="ECO:0000313" key="6">
    <source>
        <dbReference type="Proteomes" id="UP000317835"/>
    </source>
</evidence>
<reference evidence="5 6" key="1">
    <citation type="submission" date="2019-02" db="EMBL/GenBank/DDBJ databases">
        <title>Deep-cultivation of Planctomycetes and their phenomic and genomic characterization uncovers novel biology.</title>
        <authorList>
            <person name="Wiegand S."/>
            <person name="Jogler M."/>
            <person name="Boedeker C."/>
            <person name="Pinto D."/>
            <person name="Vollmers J."/>
            <person name="Rivas-Marin E."/>
            <person name="Kohn T."/>
            <person name="Peeters S.H."/>
            <person name="Heuer A."/>
            <person name="Rast P."/>
            <person name="Oberbeckmann S."/>
            <person name="Bunk B."/>
            <person name="Jeske O."/>
            <person name="Meyerdierks A."/>
            <person name="Storesund J.E."/>
            <person name="Kallscheuer N."/>
            <person name="Luecker S."/>
            <person name="Lage O.M."/>
            <person name="Pohl T."/>
            <person name="Merkel B.J."/>
            <person name="Hornburger P."/>
            <person name="Mueller R.-W."/>
            <person name="Bruemmer F."/>
            <person name="Labrenz M."/>
            <person name="Spormann A.M."/>
            <person name="Op den Camp H."/>
            <person name="Overmann J."/>
            <person name="Amann R."/>
            <person name="Jetten M.S.M."/>
            <person name="Mascher T."/>
            <person name="Medema M.H."/>
            <person name="Devos D.P."/>
            <person name="Kaster A.-K."/>
            <person name="Ovreas L."/>
            <person name="Rohde M."/>
            <person name="Galperin M.Y."/>
            <person name="Jogler C."/>
        </authorList>
    </citation>
    <scope>NUCLEOTIDE SEQUENCE [LARGE SCALE GENOMIC DNA]</scope>
    <source>
        <strain evidence="5 6">ElP</strain>
        <plasmid evidence="6">pelp_5</plasmid>
    </source>
</reference>
<dbReference type="InterPro" id="IPR027806">
    <property type="entry name" value="HARBI1_dom"/>
</dbReference>
<proteinExistence type="predicted"/>
<sequence>MSHTERLRRSPDAFRQLTGITPAAFDRLMADLTPRYERADARRKDRPGRRRRPGAGRKHALGLADRLLMLLIYHRTYAAHAFLGSLFGLDDSAVGRNINPLQPQLAGIVRIPERRIKLDPEEIRELFLDATERPTRRPTGRRRAFYSGKEERHTIKNQVVTARRTKPPGPGAEPQRLRIAAVSESFPGSVHDEKVSDRTRAVAPPDARRTGDTAYLGTSPETPIRRPRGGELTAGQRRRNRVVSRRRIVAEHGIGEMEIWRIASERYRNPDRRHTLILKNVAGLHNLMYA</sequence>
<evidence type="ECO:0000256" key="2">
    <source>
        <dbReference type="ARBA" id="ARBA00022723"/>
    </source>
</evidence>
<evidence type="ECO:0000259" key="4">
    <source>
        <dbReference type="Pfam" id="PF13359"/>
    </source>
</evidence>
<dbReference type="Proteomes" id="UP000317835">
    <property type="component" value="Plasmid pElP_5"/>
</dbReference>
<feature type="region of interest" description="Disordered" evidence="3">
    <location>
        <begin position="188"/>
        <end position="238"/>
    </location>
</feature>
<dbReference type="EMBL" id="CP036431">
    <property type="protein sequence ID" value="QDV39727.1"/>
    <property type="molecule type" value="Genomic_DNA"/>
</dbReference>
<geneLocation type="plasmid" evidence="6">
    <name>pelp_5</name>
</geneLocation>
<name>A0A518HFU1_9BACT</name>
<feature type="region of interest" description="Disordered" evidence="3">
    <location>
        <begin position="36"/>
        <end position="57"/>
    </location>
</feature>
<dbReference type="GO" id="GO:0046872">
    <property type="term" value="F:metal ion binding"/>
    <property type="evidence" value="ECO:0007669"/>
    <property type="project" value="UniProtKB-KW"/>
</dbReference>
<dbReference type="AlphaFoldDB" id="A0A518HFU1"/>
<keyword evidence="5" id="KW-0614">Plasmid</keyword>
<keyword evidence="2" id="KW-0479">Metal-binding</keyword>
<gene>
    <name evidence="5" type="ORF">ElP_77010</name>
</gene>
<keyword evidence="6" id="KW-1185">Reference proteome</keyword>
<feature type="domain" description="DDE Tnp4" evidence="4">
    <location>
        <begin position="128"/>
        <end position="286"/>
    </location>
</feature>
<evidence type="ECO:0000313" key="5">
    <source>
        <dbReference type="EMBL" id="QDV39727.1"/>
    </source>
</evidence>
<feature type="compositionally biased region" description="Basic residues" evidence="3">
    <location>
        <begin position="44"/>
        <end position="57"/>
    </location>
</feature>
<feature type="compositionally biased region" description="Basic and acidic residues" evidence="3">
    <location>
        <begin position="190"/>
        <end position="211"/>
    </location>
</feature>
<accession>A0A518HFU1</accession>